<organism evidence="1 2">
    <name type="scientific">Salmonella phage SeSz-2</name>
    <dbReference type="NCBI Taxonomy" id="2419753"/>
    <lineage>
        <taxon>Viruses</taxon>
        <taxon>Duplodnaviria</taxon>
        <taxon>Heunggongvirae</taxon>
        <taxon>Uroviricota</taxon>
        <taxon>Caudoviricetes</taxon>
        <taxon>Skatevirus</taxon>
        <taxon>Skatevirus SeSz2</taxon>
    </lineage>
</organism>
<name>A0A411BGR5_9CAUD</name>
<evidence type="ECO:0000313" key="2">
    <source>
        <dbReference type="Proteomes" id="UP000289670"/>
    </source>
</evidence>
<protein>
    <submittedName>
        <fullName evidence="1">Uncharacterized protein</fullName>
    </submittedName>
</protein>
<proteinExistence type="predicted"/>
<dbReference type="EMBL" id="MH791412">
    <property type="protein sequence ID" value="QAY00883.1"/>
    <property type="molecule type" value="Genomic_DNA"/>
</dbReference>
<gene>
    <name evidence="1" type="ORF">SeSz2_24</name>
</gene>
<dbReference type="Proteomes" id="UP000289670">
    <property type="component" value="Segment"/>
</dbReference>
<evidence type="ECO:0000313" key="1">
    <source>
        <dbReference type="EMBL" id="QAY00883.1"/>
    </source>
</evidence>
<accession>A0A411BGR5</accession>
<keyword evidence="2" id="KW-1185">Reference proteome</keyword>
<reference evidence="1 2" key="1">
    <citation type="submission" date="2018-08" db="EMBL/GenBank/DDBJ databases">
        <title>SeSz_2, Complete genome sequences of 3 novel enterobacteria, Pakpunavirus like phages.</title>
        <authorList>
            <person name="Yuan S."/>
            <person name="Ma Y."/>
            <person name="Liu Q."/>
        </authorList>
    </citation>
    <scope>NUCLEOTIDE SEQUENCE [LARGE SCALE GENOMIC DNA]</scope>
</reference>
<sequence>MPTNYMPRCLREMPKARVKPRNQAIREAKIEAFNIAISIIKERCRDEKSERIKSNMYAAVSDISRLRDEL</sequence>